<dbReference type="PROSITE" id="PS50943">
    <property type="entry name" value="HTH_CROC1"/>
    <property type="match status" value="1"/>
</dbReference>
<evidence type="ECO:0000313" key="4">
    <source>
        <dbReference type="Proteomes" id="UP000566711"/>
    </source>
</evidence>
<dbReference type="Pfam" id="PF01381">
    <property type="entry name" value="HTH_3"/>
    <property type="match status" value="1"/>
</dbReference>
<sequence>MGARIAAEVFPPGEFLKDELEARGWTQAEFAEIIGKDTRLVSEVMSGKRIVTPETAVALGHALGTGPELWMNLESQYQLSKVRSAGENSIARKAKLHSKFPVREMVKRGWIETSKNIDILEAQLLAFFGISSIDETPGFSHAAKKQSYDDTSTLQIAWLFRARALSQAAPVQKYSESKLKRVFEELKELTEFVDGARSVASILANAGIRFVVLESLPGCKIDGACFWLDKSSPVIAMSLRFDRVDNFWHTLFHELDHILHREGMNEPILDIDIQNDEEKPANEIRANEAAAESLIPRAELEGFIARVSPMFSDESIIGFARRMRVHPGIVVGQLQNRRLLPWSFHRKKLEKIREFVVGSALTDGFGRMIEIS</sequence>
<feature type="domain" description="HTH cro/C1-type" evidence="2">
    <location>
        <begin position="16"/>
        <end position="70"/>
    </location>
</feature>
<dbReference type="InterPro" id="IPR052345">
    <property type="entry name" value="Rad_response_metalloprotease"/>
</dbReference>
<dbReference type="PANTHER" id="PTHR43236">
    <property type="entry name" value="ANTITOXIN HIGA1"/>
    <property type="match status" value="1"/>
</dbReference>
<gene>
    <name evidence="3" type="ORF">H3H36_06200</name>
</gene>
<dbReference type="PANTHER" id="PTHR43236:SF2">
    <property type="entry name" value="BLL0069 PROTEIN"/>
    <property type="match status" value="1"/>
</dbReference>
<dbReference type="GO" id="GO:0003677">
    <property type="term" value="F:DNA binding"/>
    <property type="evidence" value="ECO:0007669"/>
    <property type="project" value="InterPro"/>
</dbReference>
<dbReference type="Pfam" id="PF06114">
    <property type="entry name" value="Peptidase_M78"/>
    <property type="match status" value="1"/>
</dbReference>
<dbReference type="EMBL" id="JACEZS010000003">
    <property type="protein sequence ID" value="MBA5604953.1"/>
    <property type="molecule type" value="Genomic_DNA"/>
</dbReference>
<dbReference type="AlphaFoldDB" id="A0A7W2I651"/>
<dbReference type="InterPro" id="IPR010359">
    <property type="entry name" value="IrrE_HExxH"/>
</dbReference>
<dbReference type="RefSeq" id="WP_182215240.1">
    <property type="nucleotide sequence ID" value="NZ_JACEZS010000003.1"/>
</dbReference>
<dbReference type="SUPFAM" id="SSF47413">
    <property type="entry name" value="lambda repressor-like DNA-binding domains"/>
    <property type="match status" value="1"/>
</dbReference>
<dbReference type="CDD" id="cd00093">
    <property type="entry name" value="HTH_XRE"/>
    <property type="match status" value="1"/>
</dbReference>
<dbReference type="InterPro" id="IPR013430">
    <property type="entry name" value="Toxin_antidote_HigA"/>
</dbReference>
<evidence type="ECO:0000259" key="2">
    <source>
        <dbReference type="PROSITE" id="PS50943"/>
    </source>
</evidence>
<evidence type="ECO:0000256" key="1">
    <source>
        <dbReference type="ARBA" id="ARBA00007227"/>
    </source>
</evidence>
<evidence type="ECO:0000313" key="3">
    <source>
        <dbReference type="EMBL" id="MBA5604953.1"/>
    </source>
</evidence>
<dbReference type="InterPro" id="IPR001387">
    <property type="entry name" value="Cro/C1-type_HTH"/>
</dbReference>
<reference evidence="3 4" key="1">
    <citation type="submission" date="2020-07" db="EMBL/GenBank/DDBJ databases">
        <title>Novel species isolated from subtropical streams in China.</title>
        <authorList>
            <person name="Lu H."/>
        </authorList>
    </citation>
    <scope>NUCLEOTIDE SEQUENCE [LARGE SCALE GENOMIC DNA]</scope>
    <source>
        <strain evidence="3 4">FT3S</strain>
    </source>
</reference>
<dbReference type="InterPro" id="IPR010982">
    <property type="entry name" value="Lambda_DNA-bd_dom_sf"/>
</dbReference>
<comment type="similarity">
    <text evidence="1">Belongs to the short-chain fatty acyl-CoA assimilation regulator (ScfR) family.</text>
</comment>
<dbReference type="Proteomes" id="UP000566711">
    <property type="component" value="Unassembled WGS sequence"/>
</dbReference>
<keyword evidence="4" id="KW-1185">Reference proteome</keyword>
<proteinExistence type="inferred from homology"/>
<dbReference type="Gene3D" id="1.10.260.40">
    <property type="entry name" value="lambda repressor-like DNA-binding domains"/>
    <property type="match status" value="1"/>
</dbReference>
<accession>A0A7W2I651</accession>
<dbReference type="NCBIfam" id="TIGR02607">
    <property type="entry name" value="antidote_HigA"/>
    <property type="match status" value="1"/>
</dbReference>
<name>A0A7W2I651_9BURK</name>
<organism evidence="3 4">
    <name type="scientific">Rugamonas fusca</name>
    <dbReference type="NCBI Taxonomy" id="2758568"/>
    <lineage>
        <taxon>Bacteria</taxon>
        <taxon>Pseudomonadati</taxon>
        <taxon>Pseudomonadota</taxon>
        <taxon>Betaproteobacteria</taxon>
        <taxon>Burkholderiales</taxon>
        <taxon>Oxalobacteraceae</taxon>
        <taxon>Telluria group</taxon>
        <taxon>Rugamonas</taxon>
    </lineage>
</organism>
<dbReference type="SMART" id="SM00530">
    <property type="entry name" value="HTH_XRE"/>
    <property type="match status" value="1"/>
</dbReference>
<protein>
    <submittedName>
        <fullName evidence="3">HigA family addiction module antidote protein</fullName>
    </submittedName>
</protein>
<comment type="caution">
    <text evidence="3">The sequence shown here is derived from an EMBL/GenBank/DDBJ whole genome shotgun (WGS) entry which is preliminary data.</text>
</comment>